<dbReference type="InterPro" id="IPR012945">
    <property type="entry name" value="Tubulin-bd_cofactor_C_dom"/>
</dbReference>
<dbReference type="GO" id="GO:0005737">
    <property type="term" value="C:cytoplasm"/>
    <property type="evidence" value="ECO:0007669"/>
    <property type="project" value="TreeGrafter"/>
</dbReference>
<comment type="similarity">
    <text evidence="1">Belongs to the TBCC family.</text>
</comment>
<feature type="domain" description="C-CAP/cofactor C-like" evidence="3">
    <location>
        <begin position="1"/>
        <end position="68"/>
    </location>
</feature>
<dbReference type="Proteomes" id="UP000479710">
    <property type="component" value="Unassembled WGS sequence"/>
</dbReference>
<dbReference type="InterPro" id="IPR017901">
    <property type="entry name" value="C-CAP_CF_C-like"/>
</dbReference>
<dbReference type="PANTHER" id="PTHR15139">
    <property type="entry name" value="TUBULIN FOLDING COFACTOR C"/>
    <property type="match status" value="1"/>
</dbReference>
<comment type="caution">
    <text evidence="4">The sequence shown here is derived from an EMBL/GenBank/DDBJ whole genome shotgun (WGS) entry which is preliminary data.</text>
</comment>
<proteinExistence type="inferred from homology"/>
<organism evidence="4 5">
    <name type="scientific">Oryza meyeriana var. granulata</name>
    <dbReference type="NCBI Taxonomy" id="110450"/>
    <lineage>
        <taxon>Eukaryota</taxon>
        <taxon>Viridiplantae</taxon>
        <taxon>Streptophyta</taxon>
        <taxon>Embryophyta</taxon>
        <taxon>Tracheophyta</taxon>
        <taxon>Spermatophyta</taxon>
        <taxon>Magnoliopsida</taxon>
        <taxon>Liliopsida</taxon>
        <taxon>Poales</taxon>
        <taxon>Poaceae</taxon>
        <taxon>BOP clade</taxon>
        <taxon>Oryzoideae</taxon>
        <taxon>Oryzeae</taxon>
        <taxon>Oryzinae</taxon>
        <taxon>Oryza</taxon>
        <taxon>Oryza meyeriana</taxon>
    </lineage>
</organism>
<dbReference type="SUPFAM" id="SSF54001">
    <property type="entry name" value="Cysteine proteinases"/>
    <property type="match status" value="1"/>
</dbReference>
<evidence type="ECO:0000259" key="3">
    <source>
        <dbReference type="PROSITE" id="PS51329"/>
    </source>
</evidence>
<keyword evidence="5" id="KW-1185">Reference proteome</keyword>
<dbReference type="Gene3D" id="2.160.20.70">
    <property type="match status" value="1"/>
</dbReference>
<dbReference type="GO" id="GO:0007021">
    <property type="term" value="P:tubulin complex assembly"/>
    <property type="evidence" value="ECO:0007669"/>
    <property type="project" value="TreeGrafter"/>
</dbReference>
<feature type="compositionally biased region" description="Polar residues" evidence="2">
    <location>
        <begin position="225"/>
        <end position="241"/>
    </location>
</feature>
<evidence type="ECO:0000256" key="2">
    <source>
        <dbReference type="SAM" id="MobiDB-lite"/>
    </source>
</evidence>
<dbReference type="GO" id="GO:0007023">
    <property type="term" value="P:post-chaperonin tubulin folding pathway"/>
    <property type="evidence" value="ECO:0007669"/>
    <property type="project" value="InterPro"/>
</dbReference>
<evidence type="ECO:0000313" key="4">
    <source>
        <dbReference type="EMBL" id="KAF0932162.1"/>
    </source>
</evidence>
<sequence length="241" mass="26894">MAAHQIRIHEARATDFYLRVRSRPIIEDCSGVRFAPHALNYEGIEEDLRDAGLEEETGNWANVDDFKWLRAVQSPNWCLVPEEERLQTIDISDVQEREDVFAFLRLASAIWMCSHDHRGTYGAHVTGLGEGRSPEDWCSMQVIPPHVDAEGVAISALVAALEVAIRLEHPNDGSTKYVYYIAHDTPRVTLVCIDSHYDILYPLPPGATTVGLNLLQPARQRRGGESQQHPDPAAETSSGSK</sequence>
<name>A0A6G1F5R9_9ORYZ</name>
<reference evidence="4 5" key="1">
    <citation type="submission" date="2019-11" db="EMBL/GenBank/DDBJ databases">
        <title>Whole genome sequence of Oryza granulata.</title>
        <authorList>
            <person name="Li W."/>
        </authorList>
    </citation>
    <scope>NUCLEOTIDE SEQUENCE [LARGE SCALE GENOMIC DNA]</scope>
    <source>
        <strain evidence="5">cv. Menghai</strain>
        <tissue evidence="4">Leaf</tissue>
    </source>
</reference>
<dbReference type="OrthoDB" id="194775at2759"/>
<dbReference type="InterPro" id="IPR027684">
    <property type="entry name" value="TBCC"/>
</dbReference>
<dbReference type="InterPro" id="IPR038765">
    <property type="entry name" value="Papain-like_cys_pep_sf"/>
</dbReference>
<accession>A0A6G1F5R9</accession>
<evidence type="ECO:0000256" key="1">
    <source>
        <dbReference type="ARBA" id="ARBA00008848"/>
    </source>
</evidence>
<dbReference type="PANTHER" id="PTHR15139:SF0">
    <property type="entry name" value="TUBULIN-SPECIFIC CHAPERONE C"/>
    <property type="match status" value="1"/>
</dbReference>
<dbReference type="InterPro" id="IPR016098">
    <property type="entry name" value="CAP/MinC_C"/>
</dbReference>
<gene>
    <name evidence="4" type="ORF">E2562_008693</name>
</gene>
<feature type="region of interest" description="Disordered" evidence="2">
    <location>
        <begin position="219"/>
        <end position="241"/>
    </location>
</feature>
<dbReference type="AlphaFoldDB" id="A0A6G1F5R9"/>
<protein>
    <recommendedName>
        <fullName evidence="3">C-CAP/cofactor C-like domain-containing protein</fullName>
    </recommendedName>
</protein>
<dbReference type="InterPro" id="IPR019400">
    <property type="entry name" value="Peptidase_C65_otubain"/>
</dbReference>
<dbReference type="Pfam" id="PF10275">
    <property type="entry name" value="Peptidase_C65"/>
    <property type="match status" value="1"/>
</dbReference>
<dbReference type="EMBL" id="SPHZ02000001">
    <property type="protein sequence ID" value="KAF0932162.1"/>
    <property type="molecule type" value="Genomic_DNA"/>
</dbReference>
<dbReference type="PROSITE" id="PS51329">
    <property type="entry name" value="C_CAP_COFACTOR_C"/>
    <property type="match status" value="1"/>
</dbReference>
<dbReference type="Pfam" id="PF07986">
    <property type="entry name" value="TBCC"/>
    <property type="match status" value="1"/>
</dbReference>
<evidence type="ECO:0000313" key="5">
    <source>
        <dbReference type="Proteomes" id="UP000479710"/>
    </source>
</evidence>